<evidence type="ECO:0000313" key="2">
    <source>
        <dbReference type="Proteomes" id="UP001595840"/>
    </source>
</evidence>
<sequence>MASLEEFRALLHEGKIDEAFKNYQLDFNSAAFDQFGDVKVSAYEVDIAWDFQEPNVIKMLKKTENDGSKRKKICYLPWSTKTATSVTLDGNSPPYFVTSHFSNCRFTMKFHDGQGKTVTVLHVAGDTKSEGRVQGSAERDILENEVKTEPAKMTRRLSVGGLKDLGKAGREHKQTKMKAGTTYYDTYARVFGVRNKNGVWSFYAQNINHKDEIIGLQDI</sequence>
<accession>A0ABV8V8U5</accession>
<reference evidence="2" key="1">
    <citation type="journal article" date="2019" name="Int. J. Syst. Evol. Microbiol.">
        <title>The Global Catalogue of Microorganisms (GCM) 10K type strain sequencing project: providing services to taxonomists for standard genome sequencing and annotation.</title>
        <authorList>
            <consortium name="The Broad Institute Genomics Platform"/>
            <consortium name="The Broad Institute Genome Sequencing Center for Infectious Disease"/>
            <person name="Wu L."/>
            <person name="Ma J."/>
        </authorList>
    </citation>
    <scope>NUCLEOTIDE SEQUENCE [LARGE SCALE GENOMIC DNA]</scope>
    <source>
        <strain evidence="2">CECT 8570</strain>
    </source>
</reference>
<comment type="caution">
    <text evidence="1">The sequence shown here is derived from an EMBL/GenBank/DDBJ whole genome shotgun (WGS) entry which is preliminary data.</text>
</comment>
<dbReference type="EMBL" id="JBHSCX010000021">
    <property type="protein sequence ID" value="MFC4364340.1"/>
    <property type="molecule type" value="Genomic_DNA"/>
</dbReference>
<organism evidence="1 2">
    <name type="scientific">Simiduia curdlanivorans</name>
    <dbReference type="NCBI Taxonomy" id="1492769"/>
    <lineage>
        <taxon>Bacteria</taxon>
        <taxon>Pseudomonadati</taxon>
        <taxon>Pseudomonadota</taxon>
        <taxon>Gammaproteobacteria</taxon>
        <taxon>Cellvibrionales</taxon>
        <taxon>Cellvibrionaceae</taxon>
        <taxon>Simiduia</taxon>
    </lineage>
</organism>
<dbReference type="RefSeq" id="WP_290262245.1">
    <property type="nucleotide sequence ID" value="NZ_JAUFQG010000004.1"/>
</dbReference>
<keyword evidence="2" id="KW-1185">Reference proteome</keyword>
<name>A0ABV8V8U5_9GAMM</name>
<protein>
    <submittedName>
        <fullName evidence="1">Uncharacterized protein</fullName>
    </submittedName>
</protein>
<proteinExistence type="predicted"/>
<gene>
    <name evidence="1" type="ORF">ACFOX3_18670</name>
</gene>
<dbReference type="Proteomes" id="UP001595840">
    <property type="component" value="Unassembled WGS sequence"/>
</dbReference>
<evidence type="ECO:0000313" key="1">
    <source>
        <dbReference type="EMBL" id="MFC4364340.1"/>
    </source>
</evidence>